<evidence type="ECO:0000313" key="1">
    <source>
        <dbReference type="EnsemblPlants" id="Solyc07g020880.1.1.1"/>
    </source>
</evidence>
<dbReference type="AlphaFoldDB" id="A0A3Q7H6M8"/>
<sequence>MPWDSWLFQYSVGTDLTYLMDRVLVLHFQENMIFFLSTVYKGWVDEKTLASTKTGTGMIVAIKEVEL</sequence>
<reference evidence="1" key="2">
    <citation type="submission" date="2019-01" db="UniProtKB">
        <authorList>
            <consortium name="EnsemblPlants"/>
        </authorList>
    </citation>
    <scope>IDENTIFICATION</scope>
    <source>
        <strain evidence="1">cv. Heinz 1706</strain>
    </source>
</reference>
<dbReference type="InParanoid" id="A0A3Q7H6M8"/>
<dbReference type="Gramene" id="Solyc07g020880.1.1">
    <property type="protein sequence ID" value="Solyc07g020880.1.1.1"/>
    <property type="gene ID" value="Solyc07g020880.1"/>
</dbReference>
<organism evidence="1">
    <name type="scientific">Solanum lycopersicum</name>
    <name type="common">Tomato</name>
    <name type="synonym">Lycopersicon esculentum</name>
    <dbReference type="NCBI Taxonomy" id="4081"/>
    <lineage>
        <taxon>Eukaryota</taxon>
        <taxon>Viridiplantae</taxon>
        <taxon>Streptophyta</taxon>
        <taxon>Embryophyta</taxon>
        <taxon>Tracheophyta</taxon>
        <taxon>Spermatophyta</taxon>
        <taxon>Magnoliopsida</taxon>
        <taxon>eudicotyledons</taxon>
        <taxon>Gunneridae</taxon>
        <taxon>Pentapetalae</taxon>
        <taxon>asterids</taxon>
        <taxon>lamiids</taxon>
        <taxon>Solanales</taxon>
        <taxon>Solanaceae</taxon>
        <taxon>Solanoideae</taxon>
        <taxon>Solaneae</taxon>
        <taxon>Solanum</taxon>
        <taxon>Solanum subgen. Lycopersicon</taxon>
    </lineage>
</organism>
<dbReference type="Proteomes" id="UP000004994">
    <property type="component" value="Chromosome 7"/>
</dbReference>
<protein>
    <submittedName>
        <fullName evidence="1">Uncharacterized protein</fullName>
    </submittedName>
</protein>
<proteinExistence type="predicted"/>
<keyword evidence="2" id="KW-1185">Reference proteome</keyword>
<dbReference type="EnsemblPlants" id="Solyc07g020880.1.1">
    <property type="protein sequence ID" value="Solyc07g020880.1.1.1"/>
    <property type="gene ID" value="Solyc07g020880.1"/>
</dbReference>
<name>A0A3Q7H6M8_SOLLC</name>
<dbReference type="PaxDb" id="4081-Solyc07g020880.1.1"/>
<evidence type="ECO:0000313" key="2">
    <source>
        <dbReference type="Proteomes" id="UP000004994"/>
    </source>
</evidence>
<reference evidence="1" key="1">
    <citation type="journal article" date="2012" name="Nature">
        <title>The tomato genome sequence provides insights into fleshy fruit evolution.</title>
        <authorList>
            <consortium name="Tomato Genome Consortium"/>
        </authorList>
    </citation>
    <scope>NUCLEOTIDE SEQUENCE [LARGE SCALE GENOMIC DNA]</scope>
    <source>
        <strain evidence="1">cv. Heinz 1706</strain>
    </source>
</reference>
<accession>A0A3Q7H6M8</accession>